<evidence type="ECO:0000313" key="2">
    <source>
        <dbReference type="EMBL" id="CAG13699.1"/>
    </source>
</evidence>
<proteinExistence type="predicted"/>
<organism evidence="2">
    <name type="scientific">Tetraodon nigroviridis</name>
    <name type="common">Spotted green pufferfish</name>
    <name type="synonym">Chelonodon nigroviridis</name>
    <dbReference type="NCBI Taxonomy" id="99883"/>
    <lineage>
        <taxon>Eukaryota</taxon>
        <taxon>Metazoa</taxon>
        <taxon>Chordata</taxon>
        <taxon>Craniata</taxon>
        <taxon>Vertebrata</taxon>
        <taxon>Euteleostomi</taxon>
        <taxon>Actinopterygii</taxon>
        <taxon>Neopterygii</taxon>
        <taxon>Teleostei</taxon>
        <taxon>Neoteleostei</taxon>
        <taxon>Acanthomorphata</taxon>
        <taxon>Eupercaria</taxon>
        <taxon>Tetraodontiformes</taxon>
        <taxon>Tetradontoidea</taxon>
        <taxon>Tetraodontidae</taxon>
        <taxon>Tetraodon</taxon>
    </lineage>
</organism>
<reference evidence="2" key="1">
    <citation type="journal article" date="2004" name="Nature">
        <title>Genome duplication in the teleost fish Tetraodon nigroviridis reveals the early vertebrate proto-karyotype.</title>
        <authorList>
            <person name="Jaillon O."/>
            <person name="Aury J.-M."/>
            <person name="Brunet F."/>
            <person name="Petit J.-L."/>
            <person name="Stange-Thomann N."/>
            <person name="Mauceli E."/>
            <person name="Bouneau L."/>
            <person name="Fischer C."/>
            <person name="Ozouf-Costaz C."/>
            <person name="Bernot A."/>
            <person name="Nicaud S."/>
            <person name="Jaffe D."/>
            <person name="Fisher S."/>
            <person name="Lutfalla G."/>
            <person name="Dossat C."/>
            <person name="Segurens B."/>
            <person name="Dasilva C."/>
            <person name="Salanoubat M."/>
            <person name="Levy M."/>
            <person name="Boudet N."/>
            <person name="Castellano S."/>
            <person name="Anthouard V."/>
            <person name="Jubin C."/>
            <person name="Castelli V."/>
            <person name="Katinka M."/>
            <person name="Vacherie B."/>
            <person name="Biemont C."/>
            <person name="Skalli Z."/>
            <person name="Cattolico L."/>
            <person name="Poulain J."/>
            <person name="De Berardinis V."/>
            <person name="Cruaud C."/>
            <person name="Duprat S."/>
            <person name="Brottier P."/>
            <person name="Coutanceau J.-P."/>
            <person name="Gouzy J."/>
            <person name="Parra G."/>
            <person name="Lardier G."/>
            <person name="Chapple C."/>
            <person name="McKernan K.J."/>
            <person name="McEwan P."/>
            <person name="Bosak S."/>
            <person name="Kellis M."/>
            <person name="Volff J.-N."/>
            <person name="Guigo R."/>
            <person name="Zody M.C."/>
            <person name="Mesirov J."/>
            <person name="Lindblad-Toh K."/>
            <person name="Birren B."/>
            <person name="Nusbaum C."/>
            <person name="Kahn D."/>
            <person name="Robinson-Rechavi M."/>
            <person name="Laudet V."/>
            <person name="Schachter V."/>
            <person name="Quetier F."/>
            <person name="Saurin W."/>
            <person name="Scarpelli C."/>
            <person name="Wincker P."/>
            <person name="Lander E.S."/>
            <person name="Weissenbach J."/>
            <person name="Roest Crollius H."/>
        </authorList>
    </citation>
    <scope>NUCLEOTIDE SEQUENCE [LARGE SCALE GENOMIC DNA]</scope>
</reference>
<dbReference type="OrthoDB" id="47802at2759"/>
<feature type="region of interest" description="Disordered" evidence="1">
    <location>
        <begin position="44"/>
        <end position="112"/>
    </location>
</feature>
<name>Q4RD33_TETNG</name>
<evidence type="ECO:0000256" key="1">
    <source>
        <dbReference type="SAM" id="MobiDB-lite"/>
    </source>
</evidence>
<dbReference type="EMBL" id="CAAE01017450">
    <property type="protein sequence ID" value="CAG13699.1"/>
    <property type="molecule type" value="Genomic_DNA"/>
</dbReference>
<gene>
    <name evidence="2" type="ORF">GSTENG00038984001</name>
</gene>
<protein>
    <submittedName>
        <fullName evidence="2">(spotted green pufferfish) hypothetical protein</fullName>
    </submittedName>
</protein>
<accession>Q4RD33</accession>
<dbReference type="AlphaFoldDB" id="Q4RD33"/>
<comment type="caution">
    <text evidence="2">The sequence shown here is derived from an EMBL/GenBank/DDBJ whole genome shotgun (WGS) entry which is preliminary data.</text>
</comment>
<dbReference type="KEGG" id="tng:GSTEN00038984G001"/>
<reference evidence="2" key="2">
    <citation type="submission" date="2004-02" db="EMBL/GenBank/DDBJ databases">
        <authorList>
            <consortium name="Genoscope"/>
            <consortium name="Whitehead Institute Centre for Genome Research"/>
        </authorList>
    </citation>
    <scope>NUCLEOTIDE SEQUENCE</scope>
</reference>
<feature type="non-terminal residue" evidence="2">
    <location>
        <position position="1"/>
    </location>
</feature>
<sequence>VYKEDLPQLRKKLIGSLKRQNAPEEGLRLQFVHGDRVLRLPEQPVLHPYGGGVVPRGRRLRRLPPPAAHQTVLPGPRRQSPRHHRQPAQGRGGLGAGKPARPEGGTSLSGSF</sequence>